<evidence type="ECO:0000313" key="4">
    <source>
        <dbReference type="Proteomes" id="UP000019140"/>
    </source>
</evidence>
<dbReference type="Proteomes" id="UP000019140">
    <property type="component" value="Unassembled WGS sequence"/>
</dbReference>
<dbReference type="PANTHER" id="PTHR33755">
    <property type="entry name" value="TOXIN PARE1-RELATED"/>
    <property type="match status" value="1"/>
</dbReference>
<evidence type="ECO:0000256" key="1">
    <source>
        <dbReference type="ARBA" id="ARBA00006226"/>
    </source>
</evidence>
<comment type="caution">
    <text evidence="3">The sequence shown here is derived from an EMBL/GenBank/DDBJ whole genome shotgun (WGS) entry which is preliminary data.</text>
</comment>
<keyword evidence="2" id="KW-1277">Toxin-antitoxin system</keyword>
<dbReference type="Gene3D" id="3.30.2310.20">
    <property type="entry name" value="RelE-like"/>
    <property type="match status" value="1"/>
</dbReference>
<proteinExistence type="inferred from homology"/>
<reference evidence="3 4" key="1">
    <citation type="journal article" date="2014" name="Nature">
        <title>An environmental bacterial taxon with a large and distinct metabolic repertoire.</title>
        <authorList>
            <person name="Wilson M.C."/>
            <person name="Mori T."/>
            <person name="Ruckert C."/>
            <person name="Uria A.R."/>
            <person name="Helf M.J."/>
            <person name="Takada K."/>
            <person name="Gernert C."/>
            <person name="Steffens U.A."/>
            <person name="Heycke N."/>
            <person name="Schmitt S."/>
            <person name="Rinke C."/>
            <person name="Helfrich E.J."/>
            <person name="Brachmann A.O."/>
            <person name="Gurgui C."/>
            <person name="Wakimoto T."/>
            <person name="Kracht M."/>
            <person name="Crusemann M."/>
            <person name="Hentschel U."/>
            <person name="Abe I."/>
            <person name="Matsunaga S."/>
            <person name="Kalinowski J."/>
            <person name="Takeyama H."/>
            <person name="Piel J."/>
        </authorList>
    </citation>
    <scope>NUCLEOTIDE SEQUENCE [LARGE SCALE GENOMIC DNA]</scope>
    <source>
        <strain evidence="4">TSY2</strain>
    </source>
</reference>
<dbReference type="InterPro" id="IPR035093">
    <property type="entry name" value="RelE/ParE_toxin_dom_sf"/>
</dbReference>
<name>W4LSN8_9BACT</name>
<dbReference type="Pfam" id="PF05016">
    <property type="entry name" value="ParE_toxin"/>
    <property type="match status" value="1"/>
</dbReference>
<gene>
    <name evidence="3" type="ORF">ETSY2_38560</name>
</gene>
<dbReference type="InterPro" id="IPR007712">
    <property type="entry name" value="RelE/ParE_toxin"/>
</dbReference>
<dbReference type="AlphaFoldDB" id="W4LSN8"/>
<dbReference type="InterPro" id="IPR051803">
    <property type="entry name" value="TA_system_RelE-like_toxin"/>
</dbReference>
<evidence type="ECO:0000256" key="2">
    <source>
        <dbReference type="ARBA" id="ARBA00022649"/>
    </source>
</evidence>
<dbReference type="EMBL" id="AZHX01001697">
    <property type="protein sequence ID" value="ETX00761.1"/>
    <property type="molecule type" value="Genomic_DNA"/>
</dbReference>
<dbReference type="HOGENOM" id="CLU_147162_11_5_7"/>
<sequence length="66" mass="7470">MRIIWQDEAERDLDRIAEYIMQDDPTAALRVISTIREAARLLTEHPNIGRAGRVAGTRELVMPGLP</sequence>
<accession>W4LSN8</accession>
<comment type="similarity">
    <text evidence="1">Belongs to the RelE toxin family.</text>
</comment>
<protein>
    <recommendedName>
        <fullName evidence="5">Plasmid stabilization protein</fullName>
    </recommendedName>
</protein>
<keyword evidence="4" id="KW-1185">Reference proteome</keyword>
<evidence type="ECO:0008006" key="5">
    <source>
        <dbReference type="Google" id="ProtNLM"/>
    </source>
</evidence>
<feature type="non-terminal residue" evidence="3">
    <location>
        <position position="66"/>
    </location>
</feature>
<organism evidence="3 4">
    <name type="scientific">Candidatus Entotheonella gemina</name>
    <dbReference type="NCBI Taxonomy" id="1429439"/>
    <lineage>
        <taxon>Bacteria</taxon>
        <taxon>Pseudomonadati</taxon>
        <taxon>Nitrospinota/Tectimicrobiota group</taxon>
        <taxon>Candidatus Tectimicrobiota</taxon>
        <taxon>Candidatus Entotheonellia</taxon>
        <taxon>Candidatus Entotheonellales</taxon>
        <taxon>Candidatus Entotheonellaceae</taxon>
        <taxon>Candidatus Entotheonella</taxon>
    </lineage>
</organism>
<evidence type="ECO:0000313" key="3">
    <source>
        <dbReference type="EMBL" id="ETX00761.1"/>
    </source>
</evidence>